<name>A0A0B6YF51_9EUPU</name>
<gene>
    <name evidence="1" type="primary">ORF23745</name>
</gene>
<organism evidence="1">
    <name type="scientific">Arion vulgaris</name>
    <dbReference type="NCBI Taxonomy" id="1028688"/>
    <lineage>
        <taxon>Eukaryota</taxon>
        <taxon>Metazoa</taxon>
        <taxon>Spiralia</taxon>
        <taxon>Lophotrochozoa</taxon>
        <taxon>Mollusca</taxon>
        <taxon>Gastropoda</taxon>
        <taxon>Heterobranchia</taxon>
        <taxon>Euthyneura</taxon>
        <taxon>Panpulmonata</taxon>
        <taxon>Eupulmonata</taxon>
        <taxon>Stylommatophora</taxon>
        <taxon>Helicina</taxon>
        <taxon>Arionoidea</taxon>
        <taxon>Arionidae</taxon>
        <taxon>Arion</taxon>
    </lineage>
</organism>
<feature type="non-terminal residue" evidence="1">
    <location>
        <position position="1"/>
    </location>
</feature>
<protein>
    <submittedName>
        <fullName evidence="1">Uncharacterized protein</fullName>
    </submittedName>
</protein>
<proteinExistence type="predicted"/>
<reference evidence="1" key="1">
    <citation type="submission" date="2014-12" db="EMBL/GenBank/DDBJ databases">
        <title>Insight into the proteome of Arion vulgaris.</title>
        <authorList>
            <person name="Aradska J."/>
            <person name="Bulat T."/>
            <person name="Smidak R."/>
            <person name="Sarate P."/>
            <person name="Gangsoo J."/>
            <person name="Sialana F."/>
            <person name="Bilban M."/>
            <person name="Lubec G."/>
        </authorList>
    </citation>
    <scope>NUCLEOTIDE SEQUENCE</scope>
    <source>
        <tissue evidence="1">Skin</tissue>
    </source>
</reference>
<dbReference type="EMBL" id="HACG01007972">
    <property type="protein sequence ID" value="CEK54837.1"/>
    <property type="molecule type" value="Transcribed_RNA"/>
</dbReference>
<dbReference type="AlphaFoldDB" id="A0A0B6YF51"/>
<evidence type="ECO:0000313" key="1">
    <source>
        <dbReference type="EMBL" id="CEK54837.1"/>
    </source>
</evidence>
<sequence length="94" mass="10592">PNRNVANIISLLGSISTDFCNKYKCGQQYQLTRPTRSAYLANMISFLLGSTSTDFKTQLPCRMTHLHVGFESKQRTNPKGTPYGDIVFFSPPSW</sequence>
<accession>A0A0B6YF51</accession>